<dbReference type="OrthoDB" id="416253at2759"/>
<dbReference type="SUPFAM" id="SSF51430">
    <property type="entry name" value="NAD(P)-linked oxidoreductase"/>
    <property type="match status" value="1"/>
</dbReference>
<dbReference type="Gene3D" id="3.40.50.1000">
    <property type="entry name" value="HAD superfamily/HAD-like"/>
    <property type="match status" value="1"/>
</dbReference>
<evidence type="ECO:0000313" key="6">
    <source>
        <dbReference type="EMBL" id="VEU37297.1"/>
    </source>
</evidence>
<dbReference type="Gene3D" id="3.40.50.300">
    <property type="entry name" value="P-loop containing nucleotide triphosphate hydrolases"/>
    <property type="match status" value="1"/>
</dbReference>
<evidence type="ECO:0000256" key="1">
    <source>
        <dbReference type="ARBA" id="ARBA00007905"/>
    </source>
</evidence>
<dbReference type="InterPro" id="IPR023214">
    <property type="entry name" value="HAD_sf"/>
</dbReference>
<dbReference type="Gene3D" id="3.20.20.100">
    <property type="entry name" value="NADP-dependent oxidoreductase domain"/>
    <property type="match status" value="1"/>
</dbReference>
<dbReference type="SUPFAM" id="SSF56784">
    <property type="entry name" value="HAD-like"/>
    <property type="match status" value="1"/>
</dbReference>
<feature type="domain" description="NADP-dependent oxidoreductase" evidence="5">
    <location>
        <begin position="596"/>
        <end position="833"/>
    </location>
</feature>
<dbReference type="PRINTS" id="PR00069">
    <property type="entry name" value="ALDKETRDTASE"/>
</dbReference>
<keyword evidence="2" id="KW-0521">NADP</keyword>
<evidence type="ECO:0000256" key="4">
    <source>
        <dbReference type="SAM" id="MobiDB-lite"/>
    </source>
</evidence>
<evidence type="ECO:0000259" key="5">
    <source>
        <dbReference type="Pfam" id="PF00248"/>
    </source>
</evidence>
<gene>
    <name evidence="6" type="ORF">PSNMU_V1.4_AUG-EV-PASAV3_0040950</name>
</gene>
<evidence type="ECO:0000313" key="7">
    <source>
        <dbReference type="Proteomes" id="UP000291116"/>
    </source>
</evidence>
<feature type="compositionally biased region" description="Low complexity" evidence="4">
    <location>
        <begin position="31"/>
        <end position="51"/>
    </location>
</feature>
<feature type="compositionally biased region" description="Polar residues" evidence="4">
    <location>
        <begin position="82"/>
        <end position="94"/>
    </location>
</feature>
<dbReference type="InterPro" id="IPR027417">
    <property type="entry name" value="P-loop_NTPase"/>
</dbReference>
<dbReference type="InterPro" id="IPR036412">
    <property type="entry name" value="HAD-like_sf"/>
</dbReference>
<feature type="region of interest" description="Disordered" evidence="4">
    <location>
        <begin position="1"/>
        <end position="105"/>
    </location>
</feature>
<name>A0A448Z5B2_9STRA</name>
<dbReference type="CDD" id="cd19071">
    <property type="entry name" value="AKR_AKR1-5-like"/>
    <property type="match status" value="1"/>
</dbReference>
<dbReference type="PANTHER" id="PTHR43827:SF3">
    <property type="entry name" value="NADP-DEPENDENT OXIDOREDUCTASE DOMAIN-CONTAINING PROTEIN"/>
    <property type="match status" value="1"/>
</dbReference>
<dbReference type="InterPro" id="IPR013954">
    <property type="entry name" value="PNK3P"/>
</dbReference>
<dbReference type="Pfam" id="PF13671">
    <property type="entry name" value="AAA_33"/>
    <property type="match status" value="1"/>
</dbReference>
<accession>A0A448Z5B2</accession>
<dbReference type="Pfam" id="PF00248">
    <property type="entry name" value="Aldo_ket_red"/>
    <property type="match status" value="1"/>
</dbReference>
<dbReference type="Proteomes" id="UP000291116">
    <property type="component" value="Unassembled WGS sequence"/>
</dbReference>
<protein>
    <recommendedName>
        <fullName evidence="5">NADP-dependent oxidoreductase domain-containing protein</fullName>
    </recommendedName>
</protein>
<comment type="similarity">
    <text evidence="1">Belongs to the aldo/keto reductase family.</text>
</comment>
<dbReference type="InterPro" id="IPR036812">
    <property type="entry name" value="NAD(P)_OxRdtase_dom_sf"/>
</dbReference>
<evidence type="ECO:0000256" key="3">
    <source>
        <dbReference type="ARBA" id="ARBA00023002"/>
    </source>
</evidence>
<dbReference type="InterPro" id="IPR023210">
    <property type="entry name" value="NADP_OxRdtase_dom"/>
</dbReference>
<sequence length="882" mass="96710">MPPPNDSHIGTELPARKKAKTDTDAGSKVRQQSSLLNFFSSSPAKAAPKPKTVSVRDASKPPKPIPDAAPPSTKNAGGESATEATETSRPSTSGPKAPANHRGSDSVEAIVPKQVPASAATWDSLHDKFVLVRRPRLRSRASGADPSTPRTRVAAFDLDGTLLNWASETPGFWPSQLHHYELWNSTVVDRMRQLYDRENHLLIIVTNQGGIQGAHTGKKATLLKSLIDWLESLVERPLVVVSSTKSLKKYKERSFHKPTPKLWTKVLVPYFGKKSARFDRSASFFVGDSADEDDAQGGVDKKFASSVGLGAFYTPEEYFGASHRDLREKRAQLGGRDEGVVPETPASALEARKALLGGYLNPIEGNEQREQNKKPILLILTGIQGSGKSTFCRRVLFGRNMDSNDESGDEKNGWVWLSQDTINNGKPGKREKVEEQAREALRKGFSVLLDRMHLDAEERGTMINNVVLGHEDLKSRVRIHSVVLNPSRDVVARRVKNRTNHPGKVEGDAGVRIALGSMGRLAMPTYTEASEEGKGPFELISVASSEHATVQLALRYHYTAGGTGESKSRFSGFQSAERVPLPISSPNSNIPSIPSLSLGTMNMGRRTCTETVQLMLASGFRSIDTAPTYKNEDKVGEALRGSGLSDDVFVIAKVPKRATDAEQVREEFEKTLRELDRGSVDLLLLHWPSDVIAQNTLGEVWGCMEGFVRDKRCKALGVCNFNEGALLKLLRCCTIPPVLNQVERHPLLPQFSLLEVCARHNVLVQAHTPLGGAKNIGELLSHATVERVAKETGLAPAQVLVRWNLQQGVLVVARCSQEGHARELLACTTNEQHQTIPELTPAQMQALDGLTNDKKKTKRFVAPPFMFGSKAVYCWSGQKPSW</sequence>
<keyword evidence="7" id="KW-1185">Reference proteome</keyword>
<organism evidence="6 7">
    <name type="scientific">Pseudo-nitzschia multistriata</name>
    <dbReference type="NCBI Taxonomy" id="183589"/>
    <lineage>
        <taxon>Eukaryota</taxon>
        <taxon>Sar</taxon>
        <taxon>Stramenopiles</taxon>
        <taxon>Ochrophyta</taxon>
        <taxon>Bacillariophyta</taxon>
        <taxon>Bacillariophyceae</taxon>
        <taxon>Bacillariophycidae</taxon>
        <taxon>Bacillariales</taxon>
        <taxon>Bacillariaceae</taxon>
        <taxon>Pseudo-nitzschia</taxon>
    </lineage>
</organism>
<dbReference type="SUPFAM" id="SSF52540">
    <property type="entry name" value="P-loop containing nucleoside triphosphate hydrolases"/>
    <property type="match status" value="1"/>
</dbReference>
<dbReference type="GO" id="GO:0016616">
    <property type="term" value="F:oxidoreductase activity, acting on the CH-OH group of donors, NAD or NADP as acceptor"/>
    <property type="evidence" value="ECO:0007669"/>
    <property type="project" value="UniProtKB-ARBA"/>
</dbReference>
<dbReference type="EMBL" id="CAACVS010000120">
    <property type="protein sequence ID" value="VEU37297.1"/>
    <property type="molecule type" value="Genomic_DNA"/>
</dbReference>
<dbReference type="InterPro" id="IPR018170">
    <property type="entry name" value="Aldo/ket_reductase_CS"/>
</dbReference>
<keyword evidence="3" id="KW-0560">Oxidoreductase</keyword>
<dbReference type="PROSITE" id="PS00798">
    <property type="entry name" value="ALDOKETO_REDUCTASE_1"/>
    <property type="match status" value="1"/>
</dbReference>
<evidence type="ECO:0000256" key="2">
    <source>
        <dbReference type="ARBA" id="ARBA00022857"/>
    </source>
</evidence>
<dbReference type="Pfam" id="PF08645">
    <property type="entry name" value="PNK3P"/>
    <property type="match status" value="1"/>
</dbReference>
<dbReference type="InterPro" id="IPR020471">
    <property type="entry name" value="AKR"/>
</dbReference>
<proteinExistence type="inferred from homology"/>
<dbReference type="AlphaFoldDB" id="A0A448Z5B2"/>
<dbReference type="PROSITE" id="PS00062">
    <property type="entry name" value="ALDOKETO_REDUCTASE_2"/>
    <property type="match status" value="1"/>
</dbReference>
<dbReference type="PANTHER" id="PTHR43827">
    <property type="entry name" value="2,5-DIKETO-D-GLUCONIC ACID REDUCTASE"/>
    <property type="match status" value="1"/>
</dbReference>
<reference evidence="6 7" key="1">
    <citation type="submission" date="2019-01" db="EMBL/GenBank/DDBJ databases">
        <authorList>
            <person name="Ferrante I. M."/>
        </authorList>
    </citation>
    <scope>NUCLEOTIDE SEQUENCE [LARGE SCALE GENOMIC DNA]</scope>
    <source>
        <strain evidence="6 7">B856</strain>
    </source>
</reference>